<feature type="transmembrane region" description="Helical" evidence="13">
    <location>
        <begin position="62"/>
        <end position="80"/>
    </location>
</feature>
<comment type="similarity">
    <text evidence="9">Belongs to the major facilitator superfamily. Sugar transporter (TC 2.A.1.1) family. Trehalose transporter subfamily.</text>
</comment>
<evidence type="ECO:0000256" key="4">
    <source>
        <dbReference type="ARBA" id="ARBA00022597"/>
    </source>
</evidence>
<evidence type="ECO:0000313" key="16">
    <source>
        <dbReference type="Proteomes" id="UP000682892"/>
    </source>
</evidence>
<feature type="transmembrane region" description="Helical" evidence="13">
    <location>
        <begin position="468"/>
        <end position="491"/>
    </location>
</feature>
<evidence type="ECO:0000256" key="5">
    <source>
        <dbReference type="ARBA" id="ARBA00022692"/>
    </source>
</evidence>
<dbReference type="GO" id="GO:0051119">
    <property type="term" value="F:sugar transmembrane transporter activity"/>
    <property type="evidence" value="ECO:0007669"/>
    <property type="project" value="InterPro"/>
</dbReference>
<dbReference type="InterPro" id="IPR005829">
    <property type="entry name" value="Sugar_transporter_CS"/>
</dbReference>
<keyword evidence="6 13" id="KW-1133">Transmembrane helix</keyword>
<protein>
    <recommendedName>
        <fullName evidence="11">Facilitated trehalose transporter Tret1</fullName>
    </recommendedName>
</protein>
<dbReference type="GO" id="GO:0005886">
    <property type="term" value="C:plasma membrane"/>
    <property type="evidence" value="ECO:0007669"/>
    <property type="project" value="UniProtKB-SubCell"/>
</dbReference>
<feature type="transmembrane region" description="Helical" evidence="13">
    <location>
        <begin position="36"/>
        <end position="55"/>
    </location>
</feature>
<dbReference type="Gene3D" id="1.20.1250.20">
    <property type="entry name" value="MFS general substrate transporter like domains"/>
    <property type="match status" value="1"/>
</dbReference>
<dbReference type="PROSITE" id="PS50850">
    <property type="entry name" value="MFS"/>
    <property type="match status" value="1"/>
</dbReference>
<keyword evidence="5 13" id="KW-0812">Transmembrane</keyword>
<sequence length="521" mass="57816">MRLPFAGFDDIETEEIAAVHCSSSKMHRSRATFREFLVAGVGEFIPSFIPMPCYLQNLIRKYVSATISAVIMGLALGWPSPMFRKLTEHSLSDNPIGQVIVESEQSWINSVLAIGGFFGPFAAGFLADRHGRKLTLMLSALVHVAGWVMLLQAASVALMIGARFVLGFGSGCILVTLPMYVGEIASDQYRGMLGSFLQIGQTIGILYVYCIGPYVGYYAFQWICCAVPILFMIFFGYMPETPHYFVSKGLYQQATVSLMYLRDASADEIQPELQAVKQFLQREEQQKNSNAVKKLFTEAVNLKALAISFSLISLQQWTGIDCILSNSELIFDKAQISLSADVSTIIMGTIQVACCCVTLMFVDRVGRKPVLMSSALGLTVALTLLGFYFLMQNMDVEQQYISWIPLTGMVGFIAAFNFGFGPVPWAIAAEIFAHDVKAIGNTINVSVSWILDFLALRFFLLISESFGYQWAFWIFAIICALAFLFTMFFVLETKGLSLQEIQKRLGRKPEQDESNGTQGSL</sequence>
<evidence type="ECO:0000256" key="6">
    <source>
        <dbReference type="ARBA" id="ARBA00022989"/>
    </source>
</evidence>
<feature type="domain" description="Major facilitator superfamily (MFS) profile" evidence="14">
    <location>
        <begin position="61"/>
        <end position="494"/>
    </location>
</feature>
<dbReference type="EMBL" id="CH477665">
    <property type="protein sequence ID" value="EAT37545.1"/>
    <property type="molecule type" value="Genomic_DNA"/>
</dbReference>
<evidence type="ECO:0000256" key="8">
    <source>
        <dbReference type="ARBA" id="ARBA00023180"/>
    </source>
</evidence>
<gene>
    <name evidence="15" type="ORF">AaeL_AAEL010478</name>
</gene>
<reference evidence="15" key="2">
    <citation type="journal article" date="2007" name="Science">
        <title>Genome sequence of Aedes aegypti, a major arbovirus vector.</title>
        <authorList>
            <person name="Nene V."/>
            <person name="Wortman J.R."/>
            <person name="Lawson D."/>
            <person name="Haas B."/>
            <person name="Kodira C."/>
            <person name="Tu Z.J."/>
            <person name="Loftus B."/>
            <person name="Xi Z."/>
            <person name="Megy K."/>
            <person name="Grabherr M."/>
            <person name="Ren Q."/>
            <person name="Zdobnov E.M."/>
            <person name="Lobo N.F."/>
            <person name="Campbell K.S."/>
            <person name="Brown S.E."/>
            <person name="Bonaldo M.F."/>
            <person name="Zhu J."/>
            <person name="Sinkins S.P."/>
            <person name="Hogenkamp D.G."/>
            <person name="Amedeo P."/>
            <person name="Arensburger P."/>
            <person name="Atkinson P.W."/>
            <person name="Bidwell S."/>
            <person name="Biedler J."/>
            <person name="Birney E."/>
            <person name="Bruggner R.V."/>
            <person name="Costas J."/>
            <person name="Coy M.R."/>
            <person name="Crabtree J."/>
            <person name="Crawford M."/>
            <person name="Debruyn B."/>
            <person name="Decaprio D."/>
            <person name="Eiglmeier K."/>
            <person name="Eisenstadt E."/>
            <person name="El-Dorry H."/>
            <person name="Gelbart W.M."/>
            <person name="Gomes S.L."/>
            <person name="Hammond M."/>
            <person name="Hannick L.I."/>
            <person name="Hogan J.R."/>
            <person name="Holmes M.H."/>
            <person name="Jaffe D."/>
            <person name="Johnston J.S."/>
            <person name="Kennedy R.C."/>
            <person name="Koo H."/>
            <person name="Kravitz S."/>
            <person name="Kriventseva E.V."/>
            <person name="Kulp D."/>
            <person name="Labutti K."/>
            <person name="Lee E."/>
            <person name="Li S."/>
            <person name="Lovin D.D."/>
            <person name="Mao C."/>
            <person name="Mauceli E."/>
            <person name="Menck C.F."/>
            <person name="Miller J.R."/>
            <person name="Montgomery P."/>
            <person name="Mori A."/>
            <person name="Nascimento A.L."/>
            <person name="Naveira H.F."/>
            <person name="Nusbaum C."/>
            <person name="O'leary S."/>
            <person name="Orvis J."/>
            <person name="Pertea M."/>
            <person name="Quesneville H."/>
            <person name="Reidenbach K.R."/>
            <person name="Rogers Y.H."/>
            <person name="Roth C.W."/>
            <person name="Schneider J.R."/>
            <person name="Schatz M."/>
            <person name="Shumway M."/>
            <person name="Stanke M."/>
            <person name="Stinson E.O."/>
            <person name="Tubio J.M."/>
            <person name="Vanzee J.P."/>
            <person name="Verjovski-Almeida S."/>
            <person name="Werner D."/>
            <person name="White O."/>
            <person name="Wyder S."/>
            <person name="Zeng Q."/>
            <person name="Zhao Q."/>
            <person name="Zhao Y."/>
            <person name="Hill C.A."/>
            <person name="Raikhel A.S."/>
            <person name="Soares M.B."/>
            <person name="Knudson D.L."/>
            <person name="Lee N.H."/>
            <person name="Galagan J."/>
            <person name="Salzberg S.L."/>
            <person name="Paulsen I.T."/>
            <person name="Dimopoulos G."/>
            <person name="Collins F.H."/>
            <person name="Birren B."/>
            <person name="Fraser-Liggett C.M."/>
            <person name="Severson D.W."/>
        </authorList>
    </citation>
    <scope>NUCLEOTIDE SEQUENCE [LARGE SCALE GENOMIC DNA]</scope>
    <source>
        <strain evidence="15">Liverpool</strain>
    </source>
</reference>
<keyword evidence="8" id="KW-0325">Glycoprotein</keyword>
<dbReference type="PRINTS" id="PR00171">
    <property type="entry name" value="SUGRTRNSPORT"/>
</dbReference>
<feature type="transmembrane region" description="Helical" evidence="13">
    <location>
        <begin position="220"/>
        <end position="238"/>
    </location>
</feature>
<dbReference type="InterPro" id="IPR044775">
    <property type="entry name" value="MFS_ERD6/Tret1-like"/>
</dbReference>
<feature type="transmembrane region" description="Helical" evidence="13">
    <location>
        <begin position="107"/>
        <end position="127"/>
    </location>
</feature>
<dbReference type="PhylomeDB" id="Q16SU3"/>
<evidence type="ECO:0000256" key="9">
    <source>
        <dbReference type="ARBA" id="ARBA00024348"/>
    </source>
</evidence>
<dbReference type="NCBIfam" id="TIGR00879">
    <property type="entry name" value="SP"/>
    <property type="match status" value="1"/>
</dbReference>
<feature type="transmembrane region" description="Helical" evidence="13">
    <location>
        <begin position="160"/>
        <end position="181"/>
    </location>
</feature>
<evidence type="ECO:0000256" key="3">
    <source>
        <dbReference type="ARBA" id="ARBA00022475"/>
    </source>
</evidence>
<feature type="transmembrane region" description="Helical" evidence="13">
    <location>
        <begin position="193"/>
        <end position="214"/>
    </location>
</feature>
<evidence type="ECO:0000256" key="11">
    <source>
        <dbReference type="ARBA" id="ARBA00069106"/>
    </source>
</evidence>
<dbReference type="OMA" id="DRCKVTA"/>
<feature type="transmembrane region" description="Helical" evidence="13">
    <location>
        <begin position="403"/>
        <end position="427"/>
    </location>
</feature>
<dbReference type="FunFam" id="1.20.1250.20:FF:000055">
    <property type="entry name" value="Facilitated trehalose transporter Tret1-2 homolog"/>
    <property type="match status" value="1"/>
</dbReference>
<keyword evidence="2 12" id="KW-0813">Transport</keyword>
<evidence type="ECO:0000256" key="13">
    <source>
        <dbReference type="SAM" id="Phobius"/>
    </source>
</evidence>
<evidence type="ECO:0000256" key="7">
    <source>
        <dbReference type="ARBA" id="ARBA00023136"/>
    </source>
</evidence>
<evidence type="ECO:0000256" key="10">
    <source>
        <dbReference type="ARBA" id="ARBA00060205"/>
    </source>
</evidence>
<dbReference type="Proteomes" id="UP000682892">
    <property type="component" value="Unassembled WGS sequence"/>
</dbReference>
<name>Q16SU3_AEDAE</name>
<reference evidence="15" key="1">
    <citation type="submission" date="2005-10" db="EMBL/GenBank/DDBJ databases">
        <authorList>
            <person name="Loftus B.J."/>
            <person name="Nene V.M."/>
            <person name="Hannick L.I."/>
            <person name="Bidwell S."/>
            <person name="Haas B."/>
            <person name="Amedeo P."/>
            <person name="Orvis J."/>
            <person name="Wortman J.R."/>
            <person name="White O.R."/>
            <person name="Salzberg S."/>
            <person name="Shumway M."/>
            <person name="Koo H."/>
            <person name="Zhao Y."/>
            <person name="Holmes M."/>
            <person name="Miller J."/>
            <person name="Schatz M."/>
            <person name="Pop M."/>
            <person name="Pai G."/>
            <person name="Utterback T."/>
            <person name="Rogers Y.-H."/>
            <person name="Kravitz S."/>
            <person name="Fraser C.M."/>
        </authorList>
    </citation>
    <scope>NUCLEOTIDE SEQUENCE</scope>
    <source>
        <strain evidence="15">Liverpool</strain>
    </source>
</reference>
<evidence type="ECO:0000259" key="14">
    <source>
        <dbReference type="PROSITE" id="PS50850"/>
    </source>
</evidence>
<comment type="function">
    <text evidence="10">High-capacity facilitative transporter for trehalose. Does not transport maltose, sucrose or lactose. Mediates the bidirectional transfer of trehalose. Responsible for the transport of trehalose synthesized in the fat body and the incorporation of trehalose into other tissues that require a carbon source, thereby regulating trehalose levels in the hemolymph.</text>
</comment>
<dbReference type="PROSITE" id="PS00216">
    <property type="entry name" value="SUGAR_TRANSPORT_1"/>
    <property type="match status" value="1"/>
</dbReference>
<organism evidence="15 16">
    <name type="scientific">Aedes aegypti</name>
    <name type="common">Yellowfever mosquito</name>
    <name type="synonym">Culex aegypti</name>
    <dbReference type="NCBI Taxonomy" id="7159"/>
    <lineage>
        <taxon>Eukaryota</taxon>
        <taxon>Metazoa</taxon>
        <taxon>Ecdysozoa</taxon>
        <taxon>Arthropoda</taxon>
        <taxon>Hexapoda</taxon>
        <taxon>Insecta</taxon>
        <taxon>Pterygota</taxon>
        <taxon>Neoptera</taxon>
        <taxon>Endopterygota</taxon>
        <taxon>Diptera</taxon>
        <taxon>Nematocera</taxon>
        <taxon>Culicoidea</taxon>
        <taxon>Culicidae</taxon>
        <taxon>Culicinae</taxon>
        <taxon>Aedini</taxon>
        <taxon>Aedes</taxon>
        <taxon>Stegomyia</taxon>
    </lineage>
</organism>
<dbReference type="Pfam" id="PF00083">
    <property type="entry name" value="Sugar_tr"/>
    <property type="match status" value="1"/>
</dbReference>
<dbReference type="InterPro" id="IPR020846">
    <property type="entry name" value="MFS_dom"/>
</dbReference>
<evidence type="ECO:0000313" key="15">
    <source>
        <dbReference type="EMBL" id="EAT37545.1"/>
    </source>
</evidence>
<feature type="transmembrane region" description="Helical" evidence="13">
    <location>
        <begin position="134"/>
        <end position="154"/>
    </location>
</feature>
<evidence type="ECO:0000256" key="2">
    <source>
        <dbReference type="ARBA" id="ARBA00022448"/>
    </source>
</evidence>
<feature type="transmembrane region" description="Helical" evidence="13">
    <location>
        <begin position="439"/>
        <end position="462"/>
    </location>
</feature>
<proteinExistence type="inferred from homology"/>
<dbReference type="STRING" id="7159.Q16SU3"/>
<accession>Q16SU3</accession>
<dbReference type="InterPro" id="IPR003663">
    <property type="entry name" value="Sugar/inositol_transpt"/>
</dbReference>
<dbReference type="InterPro" id="IPR050549">
    <property type="entry name" value="MFS_Trehalose_Transporter"/>
</dbReference>
<dbReference type="PANTHER" id="PTHR48021">
    <property type="match status" value="1"/>
</dbReference>
<dbReference type="HOGENOM" id="CLU_001265_30_5_1"/>
<keyword evidence="3" id="KW-1003">Cell membrane</keyword>
<dbReference type="AlphaFoldDB" id="Q16SU3"/>
<dbReference type="CDD" id="cd17358">
    <property type="entry name" value="MFS_GLUT6_8_Class3_like"/>
    <property type="match status" value="1"/>
</dbReference>
<comment type="subcellular location">
    <subcellularLocation>
        <location evidence="1">Cell membrane</location>
        <topology evidence="1">Multi-pass membrane protein</topology>
    </subcellularLocation>
</comment>
<dbReference type="eggNOG" id="KOG0254">
    <property type="taxonomic scope" value="Eukaryota"/>
</dbReference>
<keyword evidence="4" id="KW-0762">Sugar transport</keyword>
<dbReference type="PROSITE" id="PS00217">
    <property type="entry name" value="SUGAR_TRANSPORT_2"/>
    <property type="match status" value="1"/>
</dbReference>
<evidence type="ECO:0000256" key="1">
    <source>
        <dbReference type="ARBA" id="ARBA00004651"/>
    </source>
</evidence>
<dbReference type="SUPFAM" id="SSF103473">
    <property type="entry name" value="MFS general substrate transporter"/>
    <property type="match status" value="1"/>
</dbReference>
<dbReference type="PaxDb" id="7159-AAEL010478-PA"/>
<dbReference type="InterPro" id="IPR005828">
    <property type="entry name" value="MFS_sugar_transport-like"/>
</dbReference>
<evidence type="ECO:0000256" key="12">
    <source>
        <dbReference type="RuleBase" id="RU003346"/>
    </source>
</evidence>
<dbReference type="PANTHER" id="PTHR48021:SF47">
    <property type="entry name" value="GH17672P"/>
    <property type="match status" value="1"/>
</dbReference>
<dbReference type="GO" id="GO:0015574">
    <property type="term" value="F:trehalose transmembrane transporter activity"/>
    <property type="evidence" value="ECO:0007669"/>
    <property type="project" value="UniProtKB-ARBA"/>
</dbReference>
<dbReference type="VEuPathDB" id="VectorBase:AAEL010478"/>
<feature type="transmembrane region" description="Helical" evidence="13">
    <location>
        <begin position="370"/>
        <end position="391"/>
    </location>
</feature>
<keyword evidence="7 13" id="KW-0472">Membrane</keyword>
<dbReference type="InterPro" id="IPR036259">
    <property type="entry name" value="MFS_trans_sf"/>
</dbReference>
<reference evidence="15" key="3">
    <citation type="submission" date="2012-09" db="EMBL/GenBank/DDBJ databases">
        <authorList>
            <consortium name="VectorBase"/>
        </authorList>
    </citation>
    <scope>NUCLEOTIDE SEQUENCE</scope>
    <source>
        <strain evidence="15">Liverpool</strain>
    </source>
</reference>